<proteinExistence type="predicted"/>
<dbReference type="EMBL" id="JAINUF010000010">
    <property type="protein sequence ID" value="KAJ8348058.1"/>
    <property type="molecule type" value="Genomic_DNA"/>
</dbReference>
<dbReference type="Proteomes" id="UP001152622">
    <property type="component" value="Chromosome 10"/>
</dbReference>
<feature type="compositionally biased region" description="Basic and acidic residues" evidence="1">
    <location>
        <begin position="45"/>
        <end position="55"/>
    </location>
</feature>
<protein>
    <submittedName>
        <fullName evidence="2">Uncharacterized protein</fullName>
    </submittedName>
</protein>
<comment type="caution">
    <text evidence="2">The sequence shown here is derived from an EMBL/GenBank/DDBJ whole genome shotgun (WGS) entry which is preliminary data.</text>
</comment>
<evidence type="ECO:0000313" key="3">
    <source>
        <dbReference type="Proteomes" id="UP001152622"/>
    </source>
</evidence>
<sequence>MPARRCVMHQDADSVSGDFVANRSVQIISLHDIEKRPPSDQQAHLADDGRTGSREDCGGCWVVRPTKTLALIAVWQPNPDCASDQSQLTEMFLKQGSSLLSTFSTASCKSDQQPG</sequence>
<accession>A0A9Q1IN28</accession>
<evidence type="ECO:0000256" key="1">
    <source>
        <dbReference type="SAM" id="MobiDB-lite"/>
    </source>
</evidence>
<gene>
    <name evidence="2" type="ORF">SKAU_G00266470</name>
</gene>
<evidence type="ECO:0000313" key="2">
    <source>
        <dbReference type="EMBL" id="KAJ8348058.1"/>
    </source>
</evidence>
<feature type="region of interest" description="Disordered" evidence="1">
    <location>
        <begin position="33"/>
        <end position="55"/>
    </location>
</feature>
<keyword evidence="3" id="KW-1185">Reference proteome</keyword>
<name>A0A9Q1IN28_SYNKA</name>
<reference evidence="2" key="1">
    <citation type="journal article" date="2023" name="Science">
        <title>Genome structures resolve the early diversification of teleost fishes.</title>
        <authorList>
            <person name="Parey E."/>
            <person name="Louis A."/>
            <person name="Montfort J."/>
            <person name="Bouchez O."/>
            <person name="Roques C."/>
            <person name="Iampietro C."/>
            <person name="Lluch J."/>
            <person name="Castinel A."/>
            <person name="Donnadieu C."/>
            <person name="Desvignes T."/>
            <person name="Floi Bucao C."/>
            <person name="Jouanno E."/>
            <person name="Wen M."/>
            <person name="Mejri S."/>
            <person name="Dirks R."/>
            <person name="Jansen H."/>
            <person name="Henkel C."/>
            <person name="Chen W.J."/>
            <person name="Zahm M."/>
            <person name="Cabau C."/>
            <person name="Klopp C."/>
            <person name="Thompson A.W."/>
            <person name="Robinson-Rechavi M."/>
            <person name="Braasch I."/>
            <person name="Lecointre G."/>
            <person name="Bobe J."/>
            <person name="Postlethwait J.H."/>
            <person name="Berthelot C."/>
            <person name="Roest Crollius H."/>
            <person name="Guiguen Y."/>
        </authorList>
    </citation>
    <scope>NUCLEOTIDE SEQUENCE</scope>
    <source>
        <strain evidence="2">WJC10195</strain>
    </source>
</reference>
<organism evidence="2 3">
    <name type="scientific">Synaphobranchus kaupii</name>
    <name type="common">Kaup's arrowtooth eel</name>
    <dbReference type="NCBI Taxonomy" id="118154"/>
    <lineage>
        <taxon>Eukaryota</taxon>
        <taxon>Metazoa</taxon>
        <taxon>Chordata</taxon>
        <taxon>Craniata</taxon>
        <taxon>Vertebrata</taxon>
        <taxon>Euteleostomi</taxon>
        <taxon>Actinopterygii</taxon>
        <taxon>Neopterygii</taxon>
        <taxon>Teleostei</taxon>
        <taxon>Anguilliformes</taxon>
        <taxon>Synaphobranchidae</taxon>
        <taxon>Synaphobranchus</taxon>
    </lineage>
</organism>
<dbReference type="AlphaFoldDB" id="A0A9Q1IN28"/>